<name>A0ABU5MTJ2_9BACT</name>
<keyword evidence="2 6" id="KW-0378">Hydrolase</keyword>
<feature type="domain" description="UvrD-like helicase ATP-binding" evidence="7">
    <location>
        <begin position="1"/>
        <end position="247"/>
    </location>
</feature>
<accession>A0ABU5MTJ2</accession>
<feature type="binding site" evidence="6">
    <location>
        <begin position="9"/>
        <end position="16"/>
    </location>
    <ligand>
        <name>ATP</name>
        <dbReference type="ChEBI" id="CHEBI:30616"/>
    </ligand>
</feature>
<evidence type="ECO:0000256" key="5">
    <source>
        <dbReference type="ARBA" id="ARBA00034923"/>
    </source>
</evidence>
<dbReference type="EMBL" id="JARVCO010000002">
    <property type="protein sequence ID" value="MDZ8117518.1"/>
    <property type="molecule type" value="Genomic_DNA"/>
</dbReference>
<comment type="caution">
    <text evidence="8">The sequence shown here is derived from an EMBL/GenBank/DDBJ whole genome shotgun (WGS) entry which is preliminary data.</text>
</comment>
<evidence type="ECO:0000259" key="7">
    <source>
        <dbReference type="PROSITE" id="PS51198"/>
    </source>
</evidence>
<evidence type="ECO:0000256" key="6">
    <source>
        <dbReference type="PROSITE-ProRule" id="PRU00560"/>
    </source>
</evidence>
<dbReference type="SUPFAM" id="SSF52540">
    <property type="entry name" value="P-loop containing nucleoside triphosphate hydrolases"/>
    <property type="match status" value="1"/>
</dbReference>
<keyword evidence="9" id="KW-1185">Reference proteome</keyword>
<dbReference type="InterPro" id="IPR000212">
    <property type="entry name" value="DNA_helicase_UvrD/REP"/>
</dbReference>
<gene>
    <name evidence="8" type="ORF">P9H32_02685</name>
</gene>
<evidence type="ECO:0000256" key="2">
    <source>
        <dbReference type="ARBA" id="ARBA00022801"/>
    </source>
</evidence>
<keyword evidence="1 6" id="KW-0547">Nucleotide-binding</keyword>
<dbReference type="PANTHER" id="PTHR11070:SF2">
    <property type="entry name" value="ATP-DEPENDENT DNA HELICASE SRS2"/>
    <property type="match status" value="1"/>
</dbReference>
<evidence type="ECO:0000313" key="8">
    <source>
        <dbReference type="EMBL" id="MDZ8117518.1"/>
    </source>
</evidence>
<evidence type="ECO:0000256" key="3">
    <source>
        <dbReference type="ARBA" id="ARBA00022806"/>
    </source>
</evidence>
<dbReference type="RefSeq" id="WP_322607319.1">
    <property type="nucleotide sequence ID" value="NZ_JARVCO010000002.1"/>
</dbReference>
<dbReference type="Proteomes" id="UP001290861">
    <property type="component" value="Unassembled WGS sequence"/>
</dbReference>
<protein>
    <recommendedName>
        <fullName evidence="5">DNA 3'-5' helicase II</fullName>
    </recommendedName>
</protein>
<dbReference type="Gene3D" id="3.40.50.300">
    <property type="entry name" value="P-loop containing nucleotide triphosphate hydrolases"/>
    <property type="match status" value="2"/>
</dbReference>
<keyword evidence="4 6" id="KW-0067">ATP-binding</keyword>
<dbReference type="PROSITE" id="PS51198">
    <property type="entry name" value="UVRD_HELICASE_ATP_BIND"/>
    <property type="match status" value="1"/>
</dbReference>
<dbReference type="InterPro" id="IPR027417">
    <property type="entry name" value="P-loop_NTPase"/>
</dbReference>
<sequence length="388" mass="44009">MTNNTLIIAAAGSGKTTYLVNEALRMPLSEQVLITTYTEANEAEIRKRFISKKGCVPSNIKIQTWFSFLLQHGVRPFQSVLNESIHEESIGFYLTSNRSGQKVDSEGVPITVGGHPQYWGENHFNKFYFTPTHKIFSDKISKFIVNADKASEGAVLNRVSRLYDHFFIDEVQDLAGFDLEIINLLFKSNSTVLLVGDPRQVTYLTHTSTKYKKYRDGKIKGFVESELGKRITCTVDETTLGASHRNNKQICDFANRIYPDLSPAVPCSCDSCREFETDHEGVFWIKEEDVDQYIEEFHPTQLRWSSAVQCRENAPAMNFGESKGLSFERVLIYPTEKMVGWIKDNSYDLKNETRAKLYVGVTRAKRSTAIVLKSQDTGVDGVERYPAA</sequence>
<keyword evidence="3 6" id="KW-0347">Helicase</keyword>
<dbReference type="InterPro" id="IPR014016">
    <property type="entry name" value="UvrD-like_ATP-bd"/>
</dbReference>
<evidence type="ECO:0000256" key="1">
    <source>
        <dbReference type="ARBA" id="ARBA00022741"/>
    </source>
</evidence>
<proteinExistence type="predicted"/>
<evidence type="ECO:0000313" key="9">
    <source>
        <dbReference type="Proteomes" id="UP001290861"/>
    </source>
</evidence>
<dbReference type="PANTHER" id="PTHR11070">
    <property type="entry name" value="UVRD / RECB / PCRA DNA HELICASE FAMILY MEMBER"/>
    <property type="match status" value="1"/>
</dbReference>
<dbReference type="Pfam" id="PF13245">
    <property type="entry name" value="AAA_19"/>
    <property type="match status" value="1"/>
</dbReference>
<organism evidence="8 9">
    <name type="scientific">Pontiella agarivorans</name>
    <dbReference type="NCBI Taxonomy" id="3038953"/>
    <lineage>
        <taxon>Bacteria</taxon>
        <taxon>Pseudomonadati</taxon>
        <taxon>Kiritimatiellota</taxon>
        <taxon>Kiritimatiellia</taxon>
        <taxon>Kiritimatiellales</taxon>
        <taxon>Pontiellaceae</taxon>
        <taxon>Pontiella</taxon>
    </lineage>
</organism>
<evidence type="ECO:0000256" key="4">
    <source>
        <dbReference type="ARBA" id="ARBA00022840"/>
    </source>
</evidence>
<reference evidence="8 9" key="1">
    <citation type="journal article" date="2024" name="Appl. Environ. Microbiol.">
        <title>Pontiella agarivorans sp. nov., a novel marine anaerobic bacterium capable of degrading macroalgal polysaccharides and fixing nitrogen.</title>
        <authorList>
            <person name="Liu N."/>
            <person name="Kivenson V."/>
            <person name="Peng X."/>
            <person name="Cui Z."/>
            <person name="Lankiewicz T.S."/>
            <person name="Gosselin K.M."/>
            <person name="English C.J."/>
            <person name="Blair E.M."/>
            <person name="O'Malley M.A."/>
            <person name="Valentine D.L."/>
        </authorList>
    </citation>
    <scope>NUCLEOTIDE SEQUENCE [LARGE SCALE GENOMIC DNA]</scope>
    <source>
        <strain evidence="8 9">NLcol2</strain>
    </source>
</reference>